<protein>
    <submittedName>
        <fullName evidence="2">Uncharacterized protein</fullName>
    </submittedName>
</protein>
<dbReference type="Proteomes" id="UP001154252">
    <property type="component" value="Unassembled WGS sequence"/>
</dbReference>
<name>A0A9W4K7N9_9EURO</name>
<gene>
    <name evidence="2" type="ORF">PEGY_LOCUS669</name>
</gene>
<comment type="caution">
    <text evidence="2">The sequence shown here is derived from an EMBL/GenBank/DDBJ whole genome shotgun (WGS) entry which is preliminary data.</text>
</comment>
<dbReference type="EMBL" id="CAJVRC010000835">
    <property type="protein sequence ID" value="CAG8885914.1"/>
    <property type="molecule type" value="Genomic_DNA"/>
</dbReference>
<feature type="region of interest" description="Disordered" evidence="1">
    <location>
        <begin position="92"/>
        <end position="112"/>
    </location>
</feature>
<proteinExistence type="predicted"/>
<dbReference type="OrthoDB" id="4363144at2759"/>
<evidence type="ECO:0000313" key="3">
    <source>
        <dbReference type="Proteomes" id="UP001154252"/>
    </source>
</evidence>
<reference evidence="2" key="1">
    <citation type="submission" date="2021-07" db="EMBL/GenBank/DDBJ databases">
        <authorList>
            <person name="Branca A.L. A."/>
        </authorList>
    </citation>
    <scope>NUCLEOTIDE SEQUENCE</scope>
</reference>
<evidence type="ECO:0000313" key="2">
    <source>
        <dbReference type="EMBL" id="CAG8885914.1"/>
    </source>
</evidence>
<dbReference type="AlphaFoldDB" id="A0A9W4K7N9"/>
<accession>A0A9W4K7N9</accession>
<sequence length="197" mass="21774">MSDLSPPSMDLAHELKSISDEQIVNMALLLYLQALLVNTCGIGADWTPERRALIVKNKERQKVYEARVDGFLRYQRDESNPIMAIVEVKPCIHPKDPSSDPPNAGGRSDSCVDLPAPPATLSAYSRSEIQASIPKQSAPLGKKPSTASNFLTMHEYGPFDTGKDNHVDSLGQILLAFSIRAWQIRKEEASAKVQMKR</sequence>
<organism evidence="2 3">
    <name type="scientific">Penicillium egyptiacum</name>
    <dbReference type="NCBI Taxonomy" id="1303716"/>
    <lineage>
        <taxon>Eukaryota</taxon>
        <taxon>Fungi</taxon>
        <taxon>Dikarya</taxon>
        <taxon>Ascomycota</taxon>
        <taxon>Pezizomycotina</taxon>
        <taxon>Eurotiomycetes</taxon>
        <taxon>Eurotiomycetidae</taxon>
        <taxon>Eurotiales</taxon>
        <taxon>Aspergillaceae</taxon>
        <taxon>Penicillium</taxon>
    </lineage>
</organism>
<keyword evidence="3" id="KW-1185">Reference proteome</keyword>
<evidence type="ECO:0000256" key="1">
    <source>
        <dbReference type="SAM" id="MobiDB-lite"/>
    </source>
</evidence>